<evidence type="ECO:0000313" key="1">
    <source>
        <dbReference type="EMBL" id="CAK0832097.1"/>
    </source>
</evidence>
<reference evidence="1" key="1">
    <citation type="submission" date="2023-10" db="EMBL/GenBank/DDBJ databases">
        <authorList>
            <person name="Chen Y."/>
            <person name="Shah S."/>
            <person name="Dougan E. K."/>
            <person name="Thang M."/>
            <person name="Chan C."/>
        </authorList>
    </citation>
    <scope>NUCLEOTIDE SEQUENCE [LARGE SCALE GENOMIC DNA]</scope>
</reference>
<name>A0ABN9SK34_9DINO</name>
<dbReference type="Proteomes" id="UP001189429">
    <property type="component" value="Unassembled WGS sequence"/>
</dbReference>
<evidence type="ECO:0000313" key="2">
    <source>
        <dbReference type="Proteomes" id="UP001189429"/>
    </source>
</evidence>
<keyword evidence="2" id="KW-1185">Reference proteome</keyword>
<organism evidence="1 2">
    <name type="scientific">Prorocentrum cordatum</name>
    <dbReference type="NCBI Taxonomy" id="2364126"/>
    <lineage>
        <taxon>Eukaryota</taxon>
        <taxon>Sar</taxon>
        <taxon>Alveolata</taxon>
        <taxon>Dinophyceae</taxon>
        <taxon>Prorocentrales</taxon>
        <taxon>Prorocentraceae</taxon>
        <taxon>Prorocentrum</taxon>
    </lineage>
</organism>
<comment type="caution">
    <text evidence="1">The sequence shown here is derived from an EMBL/GenBank/DDBJ whole genome shotgun (WGS) entry which is preliminary data.</text>
</comment>
<feature type="non-terminal residue" evidence="1">
    <location>
        <position position="218"/>
    </location>
</feature>
<proteinExistence type="predicted"/>
<protein>
    <submittedName>
        <fullName evidence="1">Uncharacterized protein</fullName>
    </submittedName>
</protein>
<sequence>MSNFDCTNAFASTDRELLREHAWQTAAEHDVPYALGAVEHTALTLQASDMSIDMMSQQGAQMGFTLAPRDFNDVYNPVVSEWLDGEREQEGQCINDTLHPISMKMLDLSISTFMDDITKITMLPIGALPEEIAEQMNQDHEAVIAAVFGTSKSDAEMGAARLAPGKRIWAKSTPWAKQFVSDMNDLASTDPDIYAWWHARANDISVFDPSTEEYSMWI</sequence>
<gene>
    <name evidence="1" type="ORF">PCOR1329_LOCUS30205</name>
</gene>
<dbReference type="EMBL" id="CAUYUJ010011554">
    <property type="protein sequence ID" value="CAK0832097.1"/>
    <property type="molecule type" value="Genomic_DNA"/>
</dbReference>
<accession>A0ABN9SK34</accession>